<dbReference type="RefSeq" id="XP_005647177.1">
    <property type="nucleotide sequence ID" value="XM_005647120.1"/>
</dbReference>
<evidence type="ECO:0000256" key="1">
    <source>
        <dbReference type="SAM" id="MobiDB-lite"/>
    </source>
</evidence>
<gene>
    <name evidence="2" type="ORF">COCSUDRAFT_42294</name>
</gene>
<dbReference type="eggNOG" id="ENOG502S49A">
    <property type="taxonomic scope" value="Eukaryota"/>
</dbReference>
<proteinExistence type="predicted"/>
<feature type="region of interest" description="Disordered" evidence="1">
    <location>
        <begin position="210"/>
        <end position="307"/>
    </location>
</feature>
<dbReference type="EMBL" id="AGSI01000009">
    <property type="protein sequence ID" value="EIE22633.1"/>
    <property type="molecule type" value="Genomic_DNA"/>
</dbReference>
<dbReference type="OrthoDB" id="406368at2759"/>
<feature type="compositionally biased region" description="Basic and acidic residues" evidence="1">
    <location>
        <begin position="235"/>
        <end position="252"/>
    </location>
</feature>
<comment type="caution">
    <text evidence="2">The sequence shown here is derived from an EMBL/GenBank/DDBJ whole genome shotgun (WGS) entry which is preliminary data.</text>
</comment>
<dbReference type="PANTHER" id="PTHR40429">
    <property type="entry name" value="FLAGELLAR ASSOCIATED PROTEIN"/>
    <property type="match status" value="1"/>
</dbReference>
<evidence type="ECO:0000313" key="2">
    <source>
        <dbReference type="EMBL" id="EIE22633.1"/>
    </source>
</evidence>
<dbReference type="Pfam" id="PF07004">
    <property type="entry name" value="SHIPPO-rpt"/>
    <property type="match status" value="3"/>
</dbReference>
<dbReference type="STRING" id="574566.I0YW64"/>
<reference evidence="2 3" key="1">
    <citation type="journal article" date="2012" name="Genome Biol.">
        <title>The genome of the polar eukaryotic microalga coccomyxa subellipsoidea reveals traits of cold adaptation.</title>
        <authorList>
            <person name="Blanc G."/>
            <person name="Agarkova I."/>
            <person name="Grimwood J."/>
            <person name="Kuo A."/>
            <person name="Brueggeman A."/>
            <person name="Dunigan D."/>
            <person name="Gurnon J."/>
            <person name="Ladunga I."/>
            <person name="Lindquist E."/>
            <person name="Lucas S."/>
            <person name="Pangilinan J."/>
            <person name="Proschold T."/>
            <person name="Salamov A."/>
            <person name="Schmutz J."/>
            <person name="Weeks D."/>
            <person name="Yamada T."/>
            <person name="Claverie J.M."/>
            <person name="Grigoriev I."/>
            <person name="Van Etten J."/>
            <person name="Lomsadze A."/>
            <person name="Borodovsky M."/>
        </authorList>
    </citation>
    <scope>NUCLEOTIDE SEQUENCE [LARGE SCALE GENOMIC DNA]</scope>
    <source>
        <strain evidence="2 3">C-169</strain>
    </source>
</reference>
<accession>I0YW64</accession>
<dbReference type="GeneID" id="17040621"/>
<dbReference type="AlphaFoldDB" id="I0YW64"/>
<keyword evidence="3" id="KW-1185">Reference proteome</keyword>
<dbReference type="KEGG" id="csl:COCSUDRAFT_42294"/>
<evidence type="ECO:0000313" key="3">
    <source>
        <dbReference type="Proteomes" id="UP000007264"/>
    </source>
</evidence>
<dbReference type="InterPro" id="IPR010736">
    <property type="entry name" value="SHIPPO-rpt"/>
</dbReference>
<dbReference type="Proteomes" id="UP000007264">
    <property type="component" value="Unassembled WGS sequence"/>
</dbReference>
<dbReference type="PANTHER" id="PTHR40429:SF1">
    <property type="entry name" value="FLAGELLAR ASSOCIATED PROTEIN"/>
    <property type="match status" value="1"/>
</dbReference>
<sequence length="307" mass="31736">MAVGHSQYRSKDVWKAKSLRSAFGMQCLASLHTAPACGFGSSIREAGSKTYISPEADRALCKSQGGNNSQGPIYKVPAALGKQCLSTMTTAPNLGFGSAKRPSMAQKAAAPGPGAYKLKPALGSQYESTKASAAVVHFPGAQRDAAEKIFISLEHEKSGFGKESPGPSAYNVGSSLLKKGSSPLTLKGGPRFSDPAAKAAAGLPGPGHYSLPVSVGRPQPVSTRPNKPIVGFPKAQRDASKKMYISPDHEKSNYGVGSPGPGTAAPSRGIGRQQLSTHRSMPAWGFGTAKGATSNFSDTPGPGEYFA</sequence>
<protein>
    <submittedName>
        <fullName evidence="2">Uncharacterized protein</fullName>
    </submittedName>
</protein>
<name>I0YW64_COCSC</name>
<organism evidence="2 3">
    <name type="scientific">Coccomyxa subellipsoidea (strain C-169)</name>
    <name type="common">Green microalga</name>
    <dbReference type="NCBI Taxonomy" id="574566"/>
    <lineage>
        <taxon>Eukaryota</taxon>
        <taxon>Viridiplantae</taxon>
        <taxon>Chlorophyta</taxon>
        <taxon>core chlorophytes</taxon>
        <taxon>Trebouxiophyceae</taxon>
        <taxon>Trebouxiophyceae incertae sedis</taxon>
        <taxon>Coccomyxaceae</taxon>
        <taxon>Coccomyxa</taxon>
        <taxon>Coccomyxa subellipsoidea</taxon>
    </lineage>
</organism>